<gene>
    <name evidence="3" type="ORF">EYH50_03710</name>
</gene>
<organism evidence="3 4">
    <name type="scientific">Pyrodictium delaneyi</name>
    <dbReference type="NCBI Taxonomy" id="1273541"/>
    <lineage>
        <taxon>Archaea</taxon>
        <taxon>Thermoproteota</taxon>
        <taxon>Thermoprotei</taxon>
        <taxon>Desulfurococcales</taxon>
        <taxon>Pyrodictiaceae</taxon>
        <taxon>Pyrodictium</taxon>
    </lineage>
</organism>
<dbReference type="PANTHER" id="PTHR12826:SF13">
    <property type="entry name" value="RNA-BINDING PROTEIN PNO1"/>
    <property type="match status" value="1"/>
</dbReference>
<dbReference type="NCBIfam" id="NF010328">
    <property type="entry name" value="PRK13763.1-3"/>
    <property type="match status" value="1"/>
</dbReference>
<dbReference type="SUPFAM" id="SSF54791">
    <property type="entry name" value="Eukaryotic type KH-domain (KH-domain type I)"/>
    <property type="match status" value="2"/>
</dbReference>
<evidence type="ECO:0000259" key="2">
    <source>
        <dbReference type="SMART" id="SM00322"/>
    </source>
</evidence>
<name>A0A833E8U2_9CREN</name>
<dbReference type="EMBL" id="DQVR01000083">
    <property type="protein sequence ID" value="HIQ24135.1"/>
    <property type="molecule type" value="Genomic_DNA"/>
</dbReference>
<comment type="caution">
    <text evidence="3">The sequence shown here is derived from an EMBL/GenBank/DDBJ whole genome shotgun (WGS) entry which is preliminary data.</text>
</comment>
<sequence length="211" mass="23790">MSSQVPRGAEGEARGGQRAAVPGLLRLYAKLSPDRVGVLIGEEGKVKTEIMKRTRTRITVDSTTGMVIIEPEAPDVPPFMVMKAQEIVKAIAYGFSPERAMRLLDEDQILVVVDLKQYVGDAPNHLQRVKGRIIGEKGKARKTIEEMTGTYISVYDNYVAIIGDFETANIAKQAIEMLIQGRQHSTVYRFLERTMFRIRRSRITQLWEQPL</sequence>
<evidence type="ECO:0000313" key="3">
    <source>
        <dbReference type="EMBL" id="HIQ24135.1"/>
    </source>
</evidence>
<dbReference type="NCBIfam" id="TIGR03665">
    <property type="entry name" value="arCOG04150"/>
    <property type="match status" value="1"/>
</dbReference>
<dbReference type="AlphaFoldDB" id="A0A833E8U2"/>
<dbReference type="Pfam" id="PF22891">
    <property type="entry name" value="KH_PNO1_2nd"/>
    <property type="match status" value="1"/>
</dbReference>
<dbReference type="Proteomes" id="UP000600071">
    <property type="component" value="Unassembled WGS sequence"/>
</dbReference>
<accession>A0A833E8U2</accession>
<proteinExistence type="predicted"/>
<keyword evidence="1" id="KW-0694">RNA-binding</keyword>
<dbReference type="PANTHER" id="PTHR12826">
    <property type="entry name" value="RIBONUCLEASE Y"/>
    <property type="match status" value="1"/>
</dbReference>
<dbReference type="InterPro" id="IPR019964">
    <property type="entry name" value="KH_domain_protein_archaea"/>
</dbReference>
<dbReference type="CDD" id="cd22389">
    <property type="entry name" value="KH-I_Dim2p_like_rpt1"/>
    <property type="match status" value="1"/>
</dbReference>
<dbReference type="InterPro" id="IPR036612">
    <property type="entry name" value="KH_dom_type_1_sf"/>
</dbReference>
<dbReference type="GO" id="GO:0003723">
    <property type="term" value="F:RNA binding"/>
    <property type="evidence" value="ECO:0007669"/>
    <property type="project" value="UniProtKB-KW"/>
</dbReference>
<dbReference type="CDD" id="cd22390">
    <property type="entry name" value="KH-I_Dim2p_like_rpt2"/>
    <property type="match status" value="1"/>
</dbReference>
<feature type="domain" description="K Homology" evidence="2">
    <location>
        <begin position="107"/>
        <end position="180"/>
    </location>
</feature>
<dbReference type="SMART" id="SM00322">
    <property type="entry name" value="KH"/>
    <property type="match status" value="2"/>
</dbReference>
<evidence type="ECO:0000313" key="4">
    <source>
        <dbReference type="Proteomes" id="UP000600071"/>
    </source>
</evidence>
<reference evidence="3" key="1">
    <citation type="journal article" date="2020" name="ISME J.">
        <title>Gammaproteobacteria mediating utilization of methyl-, sulfur- and petroleum organic compounds in deep ocean hydrothermal plumes.</title>
        <authorList>
            <person name="Zhou Z."/>
            <person name="Liu Y."/>
            <person name="Pan J."/>
            <person name="Cron B.R."/>
            <person name="Toner B.M."/>
            <person name="Anantharaman K."/>
            <person name="Breier J.A."/>
            <person name="Dick G.J."/>
            <person name="Li M."/>
        </authorList>
    </citation>
    <scope>NUCLEOTIDE SEQUENCE</scope>
    <source>
        <strain evidence="3">SZUA-1523</strain>
    </source>
</reference>
<dbReference type="FunFam" id="3.30.1370.10:FF:000076">
    <property type="entry name" value="KH domain protein"/>
    <property type="match status" value="1"/>
</dbReference>
<dbReference type="InterPro" id="IPR004087">
    <property type="entry name" value="KH_dom"/>
</dbReference>
<feature type="domain" description="K Homology" evidence="2">
    <location>
        <begin position="23"/>
        <end position="93"/>
    </location>
</feature>
<dbReference type="InterPro" id="IPR055211">
    <property type="entry name" value="KH_PNO1_2nd"/>
</dbReference>
<evidence type="ECO:0000256" key="1">
    <source>
        <dbReference type="ARBA" id="ARBA00022884"/>
    </source>
</evidence>
<protein>
    <submittedName>
        <fullName evidence="3">RNA-processing protein</fullName>
    </submittedName>
</protein>
<dbReference type="Gene3D" id="3.30.1370.10">
    <property type="entry name" value="K Homology domain, type 1"/>
    <property type="match status" value="2"/>
</dbReference>